<dbReference type="AlphaFoldDB" id="A0A4R6T8P5"/>
<keyword evidence="7" id="KW-1185">Reference proteome</keyword>
<dbReference type="PANTHER" id="PTHR43300">
    <property type="entry name" value="ACETYLTRANSFERASE"/>
    <property type="match status" value="1"/>
</dbReference>
<keyword evidence="2 6" id="KW-0808">Transferase</keyword>
<comment type="caution">
    <text evidence="6">The sequence shown here is derived from an EMBL/GenBank/DDBJ whole genome shotgun (WGS) entry which is preliminary data.</text>
</comment>
<dbReference type="Proteomes" id="UP000294535">
    <property type="component" value="Unassembled WGS sequence"/>
</dbReference>
<dbReference type="InterPro" id="IPR050179">
    <property type="entry name" value="Trans_hexapeptide_repeat"/>
</dbReference>
<evidence type="ECO:0000313" key="7">
    <source>
        <dbReference type="Proteomes" id="UP000294535"/>
    </source>
</evidence>
<dbReference type="InterPro" id="IPR018357">
    <property type="entry name" value="Hexapep_transf_CS"/>
</dbReference>
<dbReference type="InterPro" id="IPR011004">
    <property type="entry name" value="Trimer_LpxA-like_sf"/>
</dbReference>
<dbReference type="Pfam" id="PF00132">
    <property type="entry name" value="Hexapep"/>
    <property type="match status" value="1"/>
</dbReference>
<evidence type="ECO:0000256" key="4">
    <source>
        <dbReference type="ARBA" id="ARBA00023315"/>
    </source>
</evidence>
<gene>
    <name evidence="6" type="ORF">DFQ04_1472</name>
</gene>
<name>A0A4R6T8P5_9BACT</name>
<keyword evidence="4 6" id="KW-0012">Acyltransferase</keyword>
<evidence type="ECO:0000313" key="6">
    <source>
        <dbReference type="EMBL" id="TDQ19648.1"/>
    </source>
</evidence>
<sequence length="204" mass="21583">MIIAGAGGHAIEVLDSIKPLVGDLFPVFFSELVEGNSKLASTFTLVHSEEKILEHLKIDDKFFLGVGNPNLRERFLLTFENLGGKYQPVRDKTCSVSSSSQGEFDAMAFAFVGPDTVIEKGVLVNARASIHHESRIGEYSEIGPGAILLGNVQIGKKCRIGAGAIILPGITLGDEVVVGAGAVVTKDVPDKEVVAGVPAKSLKK</sequence>
<dbReference type="OrthoDB" id="708224at2"/>
<dbReference type="EMBL" id="SNYF01000005">
    <property type="protein sequence ID" value="TDQ19648.1"/>
    <property type="molecule type" value="Genomic_DNA"/>
</dbReference>
<evidence type="ECO:0000256" key="2">
    <source>
        <dbReference type="ARBA" id="ARBA00022679"/>
    </source>
</evidence>
<evidence type="ECO:0000256" key="3">
    <source>
        <dbReference type="ARBA" id="ARBA00022737"/>
    </source>
</evidence>
<dbReference type="PROSITE" id="PS00101">
    <property type="entry name" value="HEXAPEP_TRANSFERASES"/>
    <property type="match status" value="1"/>
</dbReference>
<dbReference type="Gene3D" id="2.160.10.10">
    <property type="entry name" value="Hexapeptide repeat proteins"/>
    <property type="match status" value="1"/>
</dbReference>
<proteinExistence type="inferred from homology"/>
<organism evidence="6 7">
    <name type="scientific">Algoriphagus boseongensis</name>
    <dbReference type="NCBI Taxonomy" id="1442587"/>
    <lineage>
        <taxon>Bacteria</taxon>
        <taxon>Pseudomonadati</taxon>
        <taxon>Bacteroidota</taxon>
        <taxon>Cytophagia</taxon>
        <taxon>Cytophagales</taxon>
        <taxon>Cyclobacteriaceae</taxon>
        <taxon>Algoriphagus</taxon>
    </lineage>
</organism>
<evidence type="ECO:0000256" key="1">
    <source>
        <dbReference type="ARBA" id="ARBA00007274"/>
    </source>
</evidence>
<dbReference type="RefSeq" id="WP_133554141.1">
    <property type="nucleotide sequence ID" value="NZ_SNYF01000005.1"/>
</dbReference>
<evidence type="ECO:0000259" key="5">
    <source>
        <dbReference type="Pfam" id="PF17836"/>
    </source>
</evidence>
<dbReference type="GO" id="GO:0016746">
    <property type="term" value="F:acyltransferase activity"/>
    <property type="evidence" value="ECO:0007669"/>
    <property type="project" value="UniProtKB-KW"/>
</dbReference>
<dbReference type="InterPro" id="IPR001451">
    <property type="entry name" value="Hexapep"/>
</dbReference>
<reference evidence="6 7" key="1">
    <citation type="submission" date="2019-03" db="EMBL/GenBank/DDBJ databases">
        <title>Genomic Encyclopedia of Type Strains, Phase III (KMG-III): the genomes of soil and plant-associated and newly described type strains.</title>
        <authorList>
            <person name="Whitman W."/>
        </authorList>
    </citation>
    <scope>NUCLEOTIDE SEQUENCE [LARGE SCALE GENOMIC DNA]</scope>
    <source>
        <strain evidence="6 7">CECT 8446</strain>
    </source>
</reference>
<dbReference type="SUPFAM" id="SSF51161">
    <property type="entry name" value="Trimeric LpxA-like enzymes"/>
    <property type="match status" value="1"/>
</dbReference>
<dbReference type="InterPro" id="IPR041561">
    <property type="entry name" value="PglD_N"/>
</dbReference>
<dbReference type="Pfam" id="PF17836">
    <property type="entry name" value="PglD_N"/>
    <property type="match status" value="1"/>
</dbReference>
<comment type="similarity">
    <text evidence="1">Belongs to the transferase hexapeptide repeat family.</text>
</comment>
<keyword evidence="3" id="KW-0677">Repeat</keyword>
<feature type="domain" description="PglD N-terminal" evidence="5">
    <location>
        <begin position="2"/>
        <end position="75"/>
    </location>
</feature>
<accession>A0A4R6T8P5</accession>
<dbReference type="Pfam" id="PF14602">
    <property type="entry name" value="Hexapep_2"/>
    <property type="match status" value="1"/>
</dbReference>
<protein>
    <submittedName>
        <fullName evidence="6">Sugar O-acyltransferase (Sialic acid O-acetyltransferase NeuD family)</fullName>
    </submittedName>
</protein>